<dbReference type="Gramene" id="C.cajan_01997.t">
    <property type="protein sequence ID" value="C.cajan_01997.t"/>
    <property type="gene ID" value="C.cajan_01997"/>
</dbReference>
<dbReference type="Proteomes" id="UP000075243">
    <property type="component" value="Chromosome 11"/>
</dbReference>
<evidence type="ECO:0000313" key="2">
    <source>
        <dbReference type="Proteomes" id="UP000075243"/>
    </source>
</evidence>
<name>A0A151SM57_CAJCA</name>
<dbReference type="CDD" id="cd01647">
    <property type="entry name" value="RT_LTR"/>
    <property type="match status" value="1"/>
</dbReference>
<dbReference type="OMA" id="SHEDMIM"/>
<sequence>MKFPRSSGKIISIRENQKKARQCYAESLTVLPSEERHKSDPPTVAHITKVDITDLDPRTESYDKRPSPIDELDDLQVDKIPGQCTKISRQLNLEIRQQLEAEISKNADLFAWSKADMLGIDADFICHRLEIHKEAKPVAQRKRKVSDEKREAIIAETQKLLNVRFIREVRYTTWLANMVLVKKNSGKWRMCVDYTDLNKACPKDSYPLPSIDRLVDGASGHALLNFLDAYSGLIDKVFHQQIGWNMEVYVDDMVVKTTSVEAHAYDLDEVFSQIRKHNMRLNTDKGIEANPEKCKAIIQMQSPQTVKDVQRLARSRVLQDTEKQYQKIEKLALALVTAAWRLQPYFQSHQVVLKIDYPIK</sequence>
<dbReference type="InterPro" id="IPR053134">
    <property type="entry name" value="RNA-dir_DNA_polymerase"/>
</dbReference>
<protein>
    <submittedName>
        <fullName evidence="1">Transposon Ty3-I Gag-Pol polyprotein</fullName>
    </submittedName>
</protein>
<accession>A0A151SM57</accession>
<dbReference type="PANTHER" id="PTHR24559">
    <property type="entry name" value="TRANSPOSON TY3-I GAG-POL POLYPROTEIN"/>
    <property type="match status" value="1"/>
</dbReference>
<organism evidence="1 2">
    <name type="scientific">Cajanus cajan</name>
    <name type="common">Pigeon pea</name>
    <name type="synonym">Cajanus indicus</name>
    <dbReference type="NCBI Taxonomy" id="3821"/>
    <lineage>
        <taxon>Eukaryota</taxon>
        <taxon>Viridiplantae</taxon>
        <taxon>Streptophyta</taxon>
        <taxon>Embryophyta</taxon>
        <taxon>Tracheophyta</taxon>
        <taxon>Spermatophyta</taxon>
        <taxon>Magnoliopsida</taxon>
        <taxon>eudicotyledons</taxon>
        <taxon>Gunneridae</taxon>
        <taxon>Pentapetalae</taxon>
        <taxon>rosids</taxon>
        <taxon>fabids</taxon>
        <taxon>Fabales</taxon>
        <taxon>Fabaceae</taxon>
        <taxon>Papilionoideae</taxon>
        <taxon>50 kb inversion clade</taxon>
        <taxon>NPAAA clade</taxon>
        <taxon>indigoferoid/millettioid clade</taxon>
        <taxon>Phaseoleae</taxon>
        <taxon>Cajanus</taxon>
    </lineage>
</organism>
<keyword evidence="2" id="KW-1185">Reference proteome</keyword>
<reference evidence="1 2" key="1">
    <citation type="journal article" date="2012" name="Nat. Biotechnol.">
        <title>Draft genome sequence of pigeonpea (Cajanus cajan), an orphan legume crop of resource-poor farmers.</title>
        <authorList>
            <person name="Varshney R.K."/>
            <person name="Chen W."/>
            <person name="Li Y."/>
            <person name="Bharti A.K."/>
            <person name="Saxena R.K."/>
            <person name="Schlueter J.A."/>
            <person name="Donoghue M.T."/>
            <person name="Azam S."/>
            <person name="Fan G."/>
            <person name="Whaley A.M."/>
            <person name="Farmer A.D."/>
            <person name="Sheridan J."/>
            <person name="Iwata A."/>
            <person name="Tuteja R."/>
            <person name="Penmetsa R.V."/>
            <person name="Wu W."/>
            <person name="Upadhyaya H.D."/>
            <person name="Yang S.P."/>
            <person name="Shah T."/>
            <person name="Saxena K.B."/>
            <person name="Michael T."/>
            <person name="McCombie W.R."/>
            <person name="Yang B."/>
            <person name="Zhang G."/>
            <person name="Yang H."/>
            <person name="Wang J."/>
            <person name="Spillane C."/>
            <person name="Cook D.R."/>
            <person name="May G.D."/>
            <person name="Xu X."/>
            <person name="Jackson S.A."/>
        </authorList>
    </citation>
    <scope>NUCLEOTIDE SEQUENCE [LARGE SCALE GENOMIC DNA]</scope>
    <source>
        <strain evidence="2">cv. Asha</strain>
    </source>
</reference>
<dbReference type="AlphaFoldDB" id="A0A151SM57"/>
<dbReference type="InterPro" id="IPR043502">
    <property type="entry name" value="DNA/RNA_pol_sf"/>
</dbReference>
<gene>
    <name evidence="1" type="ORF">KK1_002047</name>
</gene>
<dbReference type="Gene3D" id="3.10.10.10">
    <property type="entry name" value="HIV Type 1 Reverse Transcriptase, subunit A, domain 1"/>
    <property type="match status" value="1"/>
</dbReference>
<proteinExistence type="predicted"/>
<dbReference type="PANTHER" id="PTHR24559:SF444">
    <property type="entry name" value="REVERSE TRANSCRIPTASE DOMAIN-CONTAINING PROTEIN"/>
    <property type="match status" value="1"/>
</dbReference>
<dbReference type="SUPFAM" id="SSF56672">
    <property type="entry name" value="DNA/RNA polymerases"/>
    <property type="match status" value="1"/>
</dbReference>
<dbReference type="EMBL" id="CM003613">
    <property type="protein sequence ID" value="KYP55822.1"/>
    <property type="molecule type" value="Genomic_DNA"/>
</dbReference>
<evidence type="ECO:0000313" key="1">
    <source>
        <dbReference type="EMBL" id="KYP55822.1"/>
    </source>
</evidence>